<organism evidence="1 2">
    <name type="scientific">Methylobacterium aerolatum</name>
    <dbReference type="NCBI Taxonomy" id="418708"/>
    <lineage>
        <taxon>Bacteria</taxon>
        <taxon>Pseudomonadati</taxon>
        <taxon>Pseudomonadota</taxon>
        <taxon>Alphaproteobacteria</taxon>
        <taxon>Hyphomicrobiales</taxon>
        <taxon>Methylobacteriaceae</taxon>
        <taxon>Methylobacterium</taxon>
    </lineage>
</organism>
<dbReference type="Proteomes" id="UP001231124">
    <property type="component" value="Unassembled WGS sequence"/>
</dbReference>
<name>A0ABU0HX81_9HYPH</name>
<evidence type="ECO:0000313" key="2">
    <source>
        <dbReference type="Proteomes" id="UP001231124"/>
    </source>
</evidence>
<proteinExistence type="predicted"/>
<dbReference type="InterPro" id="IPR021927">
    <property type="entry name" value="DUF3540"/>
</dbReference>
<comment type="caution">
    <text evidence="1">The sequence shown here is derived from an EMBL/GenBank/DDBJ whole genome shotgun (WGS) entry which is preliminary data.</text>
</comment>
<sequence>MLALLEDDKGTILQVLGRAVAERATLALPGGGGLSIEGEALSLSARETLWLTGERVDLRGRSLALVAETMTWLGKLLTGVVERFTLSARHHETSAGTLIAKANERTTLVEGTDSLRAETQLVTVAGVASETAHTKVIAAAEDLRMDGKRIAMG</sequence>
<protein>
    <recommendedName>
        <fullName evidence="3">DUF3540 domain-containing protein</fullName>
    </recommendedName>
</protein>
<evidence type="ECO:0008006" key="3">
    <source>
        <dbReference type="Google" id="ProtNLM"/>
    </source>
</evidence>
<dbReference type="EMBL" id="JAUSVP010000003">
    <property type="protein sequence ID" value="MDQ0446940.1"/>
    <property type="molecule type" value="Genomic_DNA"/>
</dbReference>
<keyword evidence="2" id="KW-1185">Reference proteome</keyword>
<reference evidence="1 2" key="1">
    <citation type="submission" date="2023-07" db="EMBL/GenBank/DDBJ databases">
        <title>Genomic Encyclopedia of Type Strains, Phase IV (KMG-IV): sequencing the most valuable type-strain genomes for metagenomic binning, comparative biology and taxonomic classification.</title>
        <authorList>
            <person name="Goeker M."/>
        </authorList>
    </citation>
    <scope>NUCLEOTIDE SEQUENCE [LARGE SCALE GENOMIC DNA]</scope>
    <source>
        <strain evidence="1 2">DSM 19013</strain>
    </source>
</reference>
<gene>
    <name evidence="1" type="ORF">QO012_001431</name>
</gene>
<evidence type="ECO:0000313" key="1">
    <source>
        <dbReference type="EMBL" id="MDQ0446940.1"/>
    </source>
</evidence>
<accession>A0ABU0HX81</accession>
<dbReference type="Pfam" id="PF12059">
    <property type="entry name" value="DUF3540"/>
    <property type="match status" value="1"/>
</dbReference>